<dbReference type="SMART" id="SM00895">
    <property type="entry name" value="FCD"/>
    <property type="match status" value="1"/>
</dbReference>
<dbReference type="InterPro" id="IPR036388">
    <property type="entry name" value="WH-like_DNA-bd_sf"/>
</dbReference>
<evidence type="ECO:0000256" key="3">
    <source>
        <dbReference type="ARBA" id="ARBA00023163"/>
    </source>
</evidence>
<dbReference type="OrthoDB" id="2374506at2"/>
<keyword evidence="6" id="KW-1185">Reference proteome</keyword>
<dbReference type="SMART" id="SM00345">
    <property type="entry name" value="HTH_GNTR"/>
    <property type="match status" value="1"/>
</dbReference>
<dbReference type="Proteomes" id="UP000023561">
    <property type="component" value="Unassembled WGS sequence"/>
</dbReference>
<dbReference type="SUPFAM" id="SSF48008">
    <property type="entry name" value="GntR ligand-binding domain-like"/>
    <property type="match status" value="1"/>
</dbReference>
<evidence type="ECO:0000313" key="5">
    <source>
        <dbReference type="EMBL" id="GAJ40697.1"/>
    </source>
</evidence>
<dbReference type="Pfam" id="PF00392">
    <property type="entry name" value="GntR"/>
    <property type="match status" value="1"/>
</dbReference>
<organism evidence="5 6">
    <name type="scientific">Parageobacillus caldoxylosilyticus NBRC 107762</name>
    <dbReference type="NCBI Taxonomy" id="1220594"/>
    <lineage>
        <taxon>Bacteria</taxon>
        <taxon>Bacillati</taxon>
        <taxon>Bacillota</taxon>
        <taxon>Bacilli</taxon>
        <taxon>Bacillales</taxon>
        <taxon>Anoxybacillaceae</taxon>
        <taxon>Saccharococcus</taxon>
    </lineage>
</organism>
<accession>A0A023DHG5</accession>
<dbReference type="InterPro" id="IPR011711">
    <property type="entry name" value="GntR_C"/>
</dbReference>
<gene>
    <name evidence="5" type="ORF">GCA01S_049_00130</name>
</gene>
<evidence type="ECO:0000256" key="1">
    <source>
        <dbReference type="ARBA" id="ARBA00023015"/>
    </source>
</evidence>
<dbReference type="InterPro" id="IPR036390">
    <property type="entry name" value="WH_DNA-bd_sf"/>
</dbReference>
<dbReference type="Gene3D" id="1.20.120.530">
    <property type="entry name" value="GntR ligand-binding domain-like"/>
    <property type="match status" value="1"/>
</dbReference>
<dbReference type="InterPro" id="IPR008920">
    <property type="entry name" value="TF_FadR/GntR_C"/>
</dbReference>
<feature type="domain" description="HTH gntR-type" evidence="4">
    <location>
        <begin position="9"/>
        <end position="76"/>
    </location>
</feature>
<evidence type="ECO:0000256" key="2">
    <source>
        <dbReference type="ARBA" id="ARBA00023125"/>
    </source>
</evidence>
<dbReference type="GO" id="GO:0003700">
    <property type="term" value="F:DNA-binding transcription factor activity"/>
    <property type="evidence" value="ECO:0007669"/>
    <property type="project" value="InterPro"/>
</dbReference>
<proteinExistence type="predicted"/>
<name>A0A023DHG5_9BACL</name>
<evidence type="ECO:0000313" key="6">
    <source>
        <dbReference type="Proteomes" id="UP000023561"/>
    </source>
</evidence>
<dbReference type="AlphaFoldDB" id="A0A023DHG5"/>
<evidence type="ECO:0000259" key="4">
    <source>
        <dbReference type="PROSITE" id="PS50949"/>
    </source>
</evidence>
<keyword evidence="1" id="KW-0805">Transcription regulation</keyword>
<dbReference type="InterPro" id="IPR000524">
    <property type="entry name" value="Tscrpt_reg_HTH_GntR"/>
</dbReference>
<sequence>MASIDFSKNALSNLIAEHIAEQIITGELKPGQKLIENDYAAEYGTSRAPVREAFYLLTIEGLVERIPRKGTVVKGYTEEEIYDLLEIRILLESLAMKRIMKHGIDSSVMEEMEQILHEMHHVREVKRYTELNYSFHMCLIEMSKSNIIRSMYSRLAPPLLRIQSLSFANEGNIEKSLTEHIMIVDLLQKGNLSEAANVLARHNHDVIVSIKKRLKKI</sequence>
<dbReference type="Pfam" id="PF07729">
    <property type="entry name" value="FCD"/>
    <property type="match status" value="1"/>
</dbReference>
<dbReference type="GO" id="GO:0003677">
    <property type="term" value="F:DNA binding"/>
    <property type="evidence" value="ECO:0007669"/>
    <property type="project" value="UniProtKB-KW"/>
</dbReference>
<dbReference type="Gene3D" id="1.10.10.10">
    <property type="entry name" value="Winged helix-like DNA-binding domain superfamily/Winged helix DNA-binding domain"/>
    <property type="match status" value="1"/>
</dbReference>
<protein>
    <submittedName>
        <fullName evidence="5">Putative GntR family transcriptional regulator</fullName>
    </submittedName>
</protein>
<dbReference type="EMBL" id="BAWO01000049">
    <property type="protein sequence ID" value="GAJ40697.1"/>
    <property type="molecule type" value="Genomic_DNA"/>
</dbReference>
<dbReference type="CDD" id="cd07377">
    <property type="entry name" value="WHTH_GntR"/>
    <property type="match status" value="1"/>
</dbReference>
<dbReference type="PROSITE" id="PS50949">
    <property type="entry name" value="HTH_GNTR"/>
    <property type="match status" value="1"/>
</dbReference>
<keyword evidence="2" id="KW-0238">DNA-binding</keyword>
<dbReference type="RefSeq" id="WP_017437310.1">
    <property type="nucleotide sequence ID" value="NZ_BAWO01000049.1"/>
</dbReference>
<dbReference type="PANTHER" id="PTHR43537">
    <property type="entry name" value="TRANSCRIPTIONAL REGULATOR, GNTR FAMILY"/>
    <property type="match status" value="1"/>
</dbReference>
<dbReference type="PANTHER" id="PTHR43537:SF24">
    <property type="entry name" value="GLUCONATE OPERON TRANSCRIPTIONAL REPRESSOR"/>
    <property type="match status" value="1"/>
</dbReference>
<dbReference type="SUPFAM" id="SSF46785">
    <property type="entry name" value="Winged helix' DNA-binding domain"/>
    <property type="match status" value="1"/>
</dbReference>
<reference evidence="5 6" key="1">
    <citation type="submission" date="2014-04" db="EMBL/GenBank/DDBJ databases">
        <title>Whole genome shotgun sequence of Geobacillus caldoxylosilyticus NBRC 107762.</title>
        <authorList>
            <person name="Hosoyama A."/>
            <person name="Hosoyama Y."/>
            <person name="Katano-Makiyama Y."/>
            <person name="Tsuchikane K."/>
            <person name="Ohji S."/>
            <person name="Ichikawa N."/>
            <person name="Yamazoe A."/>
            <person name="Fujita N."/>
        </authorList>
    </citation>
    <scope>NUCLEOTIDE SEQUENCE [LARGE SCALE GENOMIC DNA]</scope>
    <source>
        <strain evidence="5 6">NBRC 107762</strain>
    </source>
</reference>
<keyword evidence="3" id="KW-0804">Transcription</keyword>
<dbReference type="GeneID" id="301194586"/>
<comment type="caution">
    <text evidence="5">The sequence shown here is derived from an EMBL/GenBank/DDBJ whole genome shotgun (WGS) entry which is preliminary data.</text>
</comment>